<keyword evidence="3 9" id="KW-0436">Ligase</keyword>
<keyword evidence="4 9" id="KW-0547">Nucleotide-binding</keyword>
<comment type="subunit">
    <text evidence="9">Homodimer.</text>
</comment>
<dbReference type="GO" id="GO:0003921">
    <property type="term" value="F:GMP synthase activity"/>
    <property type="evidence" value="ECO:0007669"/>
    <property type="project" value="InterPro"/>
</dbReference>
<evidence type="ECO:0000259" key="11">
    <source>
        <dbReference type="PROSITE" id="PS51553"/>
    </source>
</evidence>
<name>A0A7V5XZH5_UNCW3</name>
<dbReference type="GO" id="GO:0005829">
    <property type="term" value="C:cytosol"/>
    <property type="evidence" value="ECO:0007669"/>
    <property type="project" value="TreeGrafter"/>
</dbReference>
<dbReference type="SUPFAM" id="SSF52317">
    <property type="entry name" value="Class I glutamine amidotransferase-like"/>
    <property type="match status" value="1"/>
</dbReference>
<dbReference type="EMBL" id="DTHS01000014">
    <property type="protein sequence ID" value="HHR48361.1"/>
    <property type="molecule type" value="Genomic_DNA"/>
</dbReference>
<dbReference type="PROSITE" id="PS51273">
    <property type="entry name" value="GATASE_TYPE_1"/>
    <property type="match status" value="1"/>
</dbReference>
<evidence type="ECO:0000256" key="6">
    <source>
        <dbReference type="ARBA" id="ARBA00022755"/>
    </source>
</evidence>
<dbReference type="CDD" id="cd01742">
    <property type="entry name" value="GATase1_GMP_Synthase"/>
    <property type="match status" value="1"/>
</dbReference>
<evidence type="ECO:0000313" key="12">
    <source>
        <dbReference type="EMBL" id="HHR48361.1"/>
    </source>
</evidence>
<comment type="catalytic activity">
    <reaction evidence="9">
        <text>XMP + L-glutamine + ATP + H2O = GMP + L-glutamate + AMP + diphosphate + 2 H(+)</text>
        <dbReference type="Rhea" id="RHEA:11680"/>
        <dbReference type="ChEBI" id="CHEBI:15377"/>
        <dbReference type="ChEBI" id="CHEBI:15378"/>
        <dbReference type="ChEBI" id="CHEBI:29985"/>
        <dbReference type="ChEBI" id="CHEBI:30616"/>
        <dbReference type="ChEBI" id="CHEBI:33019"/>
        <dbReference type="ChEBI" id="CHEBI:57464"/>
        <dbReference type="ChEBI" id="CHEBI:58115"/>
        <dbReference type="ChEBI" id="CHEBI:58359"/>
        <dbReference type="ChEBI" id="CHEBI:456215"/>
        <dbReference type="EC" id="6.3.5.2"/>
    </reaction>
</comment>
<dbReference type="Pfam" id="PF00117">
    <property type="entry name" value="GATase"/>
    <property type="match status" value="1"/>
</dbReference>
<dbReference type="FunFam" id="3.30.300.10:FF:000002">
    <property type="entry name" value="GMP synthase [glutamine-hydrolyzing]"/>
    <property type="match status" value="1"/>
</dbReference>
<dbReference type="NCBIfam" id="TIGR00888">
    <property type="entry name" value="guaA_Nterm"/>
    <property type="match status" value="1"/>
</dbReference>
<keyword evidence="7 9" id="KW-0067">ATP-binding</keyword>
<keyword evidence="5 9" id="KW-0332">GMP biosynthesis</keyword>
<organism evidence="12">
    <name type="scientific">candidate division WOR-3 bacterium</name>
    <dbReference type="NCBI Taxonomy" id="2052148"/>
    <lineage>
        <taxon>Bacteria</taxon>
        <taxon>Bacteria division WOR-3</taxon>
    </lineage>
</organism>
<comment type="function">
    <text evidence="1 9">Catalyzes the synthesis of GMP from XMP.</text>
</comment>
<dbReference type="PANTHER" id="PTHR11922">
    <property type="entry name" value="GMP SYNTHASE-RELATED"/>
    <property type="match status" value="1"/>
</dbReference>
<dbReference type="PANTHER" id="PTHR11922:SF2">
    <property type="entry name" value="GMP SYNTHASE [GLUTAMINE-HYDROLYZING]"/>
    <property type="match status" value="1"/>
</dbReference>
<dbReference type="PRINTS" id="PR00099">
    <property type="entry name" value="CPSGATASE"/>
</dbReference>
<dbReference type="PRINTS" id="PR00096">
    <property type="entry name" value="GATASE"/>
</dbReference>
<dbReference type="InterPro" id="IPR029062">
    <property type="entry name" value="Class_I_gatase-like"/>
</dbReference>
<dbReference type="InterPro" id="IPR004739">
    <property type="entry name" value="GMP_synth_GATase"/>
</dbReference>
<evidence type="ECO:0000256" key="1">
    <source>
        <dbReference type="ARBA" id="ARBA00002332"/>
    </source>
</evidence>
<dbReference type="InterPro" id="IPR001674">
    <property type="entry name" value="GMP_synth_C"/>
</dbReference>
<feature type="active site" description="Nucleophile" evidence="9">
    <location>
        <position position="81"/>
    </location>
</feature>
<evidence type="ECO:0000256" key="5">
    <source>
        <dbReference type="ARBA" id="ARBA00022749"/>
    </source>
</evidence>
<dbReference type="CDD" id="cd01997">
    <property type="entry name" value="GMP_synthase_C"/>
    <property type="match status" value="1"/>
</dbReference>
<evidence type="ECO:0000256" key="9">
    <source>
        <dbReference type="HAMAP-Rule" id="MF_00344"/>
    </source>
</evidence>
<dbReference type="InterPro" id="IPR014729">
    <property type="entry name" value="Rossmann-like_a/b/a_fold"/>
</dbReference>
<comment type="pathway">
    <text evidence="2 9">Purine metabolism; GMP biosynthesis; GMP from XMP (L-Gln route): step 1/1.</text>
</comment>
<dbReference type="EC" id="6.3.5.2" evidence="9"/>
<evidence type="ECO:0000256" key="4">
    <source>
        <dbReference type="ARBA" id="ARBA00022741"/>
    </source>
</evidence>
<dbReference type="FunFam" id="3.40.50.880:FF:000001">
    <property type="entry name" value="GMP synthase [glutamine-hydrolyzing]"/>
    <property type="match status" value="1"/>
</dbReference>
<dbReference type="PRINTS" id="PR00097">
    <property type="entry name" value="ANTSNTHASEII"/>
</dbReference>
<dbReference type="NCBIfam" id="TIGR00884">
    <property type="entry name" value="guaA_Cterm"/>
    <property type="match status" value="1"/>
</dbReference>
<dbReference type="Pfam" id="PF02540">
    <property type="entry name" value="NAD_synthase"/>
    <property type="match status" value="1"/>
</dbReference>
<protein>
    <recommendedName>
        <fullName evidence="9">GMP synthase [glutamine-hydrolyzing]</fullName>
        <ecNumber evidence="9">6.3.5.2</ecNumber>
    </recommendedName>
    <alternativeName>
        <fullName evidence="9">GMP synthetase</fullName>
    </alternativeName>
    <alternativeName>
        <fullName evidence="9">Glutamine amidotransferase</fullName>
    </alternativeName>
</protein>
<dbReference type="GO" id="GO:0005524">
    <property type="term" value="F:ATP binding"/>
    <property type="evidence" value="ECO:0007669"/>
    <property type="project" value="UniProtKB-UniRule"/>
</dbReference>
<reference evidence="12" key="1">
    <citation type="journal article" date="2020" name="mSystems">
        <title>Genome- and Community-Level Interaction Insights into Carbon Utilization and Element Cycling Functions of Hydrothermarchaeota in Hydrothermal Sediment.</title>
        <authorList>
            <person name="Zhou Z."/>
            <person name="Liu Y."/>
            <person name="Xu W."/>
            <person name="Pan J."/>
            <person name="Luo Z.H."/>
            <person name="Li M."/>
        </authorList>
    </citation>
    <scope>NUCLEOTIDE SEQUENCE [LARGE SCALE GENOMIC DNA]</scope>
    <source>
        <strain evidence="12">SpSt-791</strain>
    </source>
</reference>
<dbReference type="UniPathway" id="UPA00189">
    <property type="reaction ID" value="UER00296"/>
</dbReference>
<dbReference type="Gene3D" id="3.40.50.880">
    <property type="match status" value="1"/>
</dbReference>
<gene>
    <name evidence="9 12" type="primary">guaA</name>
    <name evidence="12" type="ORF">ENV79_01790</name>
</gene>
<evidence type="ECO:0000256" key="8">
    <source>
        <dbReference type="ARBA" id="ARBA00022962"/>
    </source>
</evidence>
<dbReference type="PROSITE" id="PS51553">
    <property type="entry name" value="GMPS_ATP_PPASE"/>
    <property type="match status" value="1"/>
</dbReference>
<dbReference type="Pfam" id="PF00958">
    <property type="entry name" value="GMP_synt_C"/>
    <property type="match status" value="1"/>
</dbReference>
<evidence type="ECO:0000256" key="10">
    <source>
        <dbReference type="PROSITE-ProRule" id="PRU00886"/>
    </source>
</evidence>
<keyword evidence="6 9" id="KW-0658">Purine biosynthesis</keyword>
<sequence length="508" mass="57515">MDTIVVLDFGGQYAHLIARRIRDFGVFSQVLPAEISKEELLAIKNLKGIILSGGPSSVYDSSSPKCEREIFNLGIPILGICYGHQLIAFCAGGEVKTGEAGEYGITKLKIVKESELLVGLKKEEKVWMNHKDKVTKLPNGYEVIAVTEKSPIAVFENRQKRIYGVQFHPEVTHTEKGKRILKNFVFNICQAKREWRYSDITKNILNEIHKTIGEKKAIIGLSGGVDSSTAAILVNKVIGKNLIALYVDTGLMRYQETEFIEREFAQYDFNLRIIKAEEQFFNALKGVVDPEEKRKIIGRLFINIFEEVAQKEKAEVLVQGTIYSDRIESGITSYSCKIKSHHNVGGLPEKINLMVYEPLRDLYKDEVRRIAKKLGLSKEIIERHVFPGPGLAVRVVGEVTKEKVAIVRKASYIIEEELKSAGWYNKVWMAFAVLLPVKSVGIQGDARSYKYPIVVRIVESKDAMTANFVKIPYKILERISTRITNEIDEVNRVVYDITNKPPATMEWE</sequence>
<dbReference type="InterPro" id="IPR025777">
    <property type="entry name" value="GMPS_ATP_PPase_dom"/>
</dbReference>
<proteinExistence type="inferred from homology"/>
<dbReference type="NCBIfam" id="NF000848">
    <property type="entry name" value="PRK00074.1"/>
    <property type="match status" value="1"/>
</dbReference>
<dbReference type="InterPro" id="IPR022310">
    <property type="entry name" value="NAD/GMP_synthase"/>
</dbReference>
<feature type="domain" description="GMPS ATP-PPase" evidence="11">
    <location>
        <begin position="195"/>
        <end position="383"/>
    </location>
</feature>
<feature type="active site" evidence="9">
    <location>
        <position position="168"/>
    </location>
</feature>
<dbReference type="HAMAP" id="MF_00344">
    <property type="entry name" value="GMP_synthase"/>
    <property type="match status" value="1"/>
</dbReference>
<dbReference type="AlphaFoldDB" id="A0A7V5XZH5"/>
<evidence type="ECO:0000256" key="7">
    <source>
        <dbReference type="ARBA" id="ARBA00022840"/>
    </source>
</evidence>
<dbReference type="Gene3D" id="3.30.300.10">
    <property type="match status" value="1"/>
</dbReference>
<accession>A0A7V5XZH5</accession>
<dbReference type="SUPFAM" id="SSF52402">
    <property type="entry name" value="Adenine nucleotide alpha hydrolases-like"/>
    <property type="match status" value="1"/>
</dbReference>
<keyword evidence="8 9" id="KW-0315">Glutamine amidotransferase</keyword>
<dbReference type="InterPro" id="IPR022955">
    <property type="entry name" value="GMP_synthase"/>
</dbReference>
<comment type="caution">
    <text evidence="12">The sequence shown here is derived from an EMBL/GenBank/DDBJ whole genome shotgun (WGS) entry which is preliminary data.</text>
</comment>
<feature type="binding site" evidence="10">
    <location>
        <begin position="222"/>
        <end position="228"/>
    </location>
    <ligand>
        <name>ATP</name>
        <dbReference type="ChEBI" id="CHEBI:30616"/>
    </ligand>
</feature>
<feature type="active site" evidence="9">
    <location>
        <position position="170"/>
    </location>
</feature>
<evidence type="ECO:0000256" key="3">
    <source>
        <dbReference type="ARBA" id="ARBA00022598"/>
    </source>
</evidence>
<evidence type="ECO:0000256" key="2">
    <source>
        <dbReference type="ARBA" id="ARBA00005153"/>
    </source>
</evidence>
<dbReference type="InterPro" id="IPR017926">
    <property type="entry name" value="GATASE"/>
</dbReference>
<dbReference type="Gene3D" id="3.40.50.620">
    <property type="entry name" value="HUPs"/>
    <property type="match status" value="1"/>
</dbReference>
<dbReference type="SUPFAM" id="SSF54810">
    <property type="entry name" value="GMP synthetase C-terminal dimerisation domain"/>
    <property type="match status" value="1"/>
</dbReference>